<dbReference type="Gene3D" id="3.40.50.2300">
    <property type="match status" value="1"/>
</dbReference>
<dbReference type="Proteomes" id="UP001226389">
    <property type="component" value="Unassembled WGS sequence"/>
</dbReference>
<feature type="domain" description="Response regulatory" evidence="9">
    <location>
        <begin position="8"/>
        <end position="121"/>
    </location>
</feature>
<dbReference type="InterPro" id="IPR001789">
    <property type="entry name" value="Sig_transdc_resp-reg_receiver"/>
</dbReference>
<organism evidence="11 12">
    <name type="scientific">Pseudarthrobacter defluvii</name>
    <dbReference type="NCBI Taxonomy" id="410837"/>
    <lineage>
        <taxon>Bacteria</taxon>
        <taxon>Bacillati</taxon>
        <taxon>Actinomycetota</taxon>
        <taxon>Actinomycetes</taxon>
        <taxon>Micrococcales</taxon>
        <taxon>Micrococcaceae</taxon>
        <taxon>Pseudarthrobacter</taxon>
    </lineage>
</organism>
<dbReference type="SUPFAM" id="SSF52172">
    <property type="entry name" value="CheY-like"/>
    <property type="match status" value="1"/>
</dbReference>
<dbReference type="Gene3D" id="1.10.10.10">
    <property type="entry name" value="Winged helix-like DNA-binding domain superfamily/Winged helix DNA-binding domain"/>
    <property type="match status" value="1"/>
</dbReference>
<dbReference type="CDD" id="cd00383">
    <property type="entry name" value="trans_reg_C"/>
    <property type="match status" value="1"/>
</dbReference>
<dbReference type="SMART" id="SM00448">
    <property type="entry name" value="REC"/>
    <property type="match status" value="1"/>
</dbReference>
<protein>
    <submittedName>
        <fullName evidence="11">Two-component system response regulator QseB</fullName>
    </submittedName>
</protein>
<feature type="domain" description="OmpR/PhoB-type" evidence="10">
    <location>
        <begin position="134"/>
        <end position="227"/>
    </location>
</feature>
<dbReference type="RefSeq" id="WP_307488961.1">
    <property type="nucleotide sequence ID" value="NZ_JAUSSY010000004.1"/>
</dbReference>
<keyword evidence="12" id="KW-1185">Reference proteome</keyword>
<dbReference type="Pfam" id="PF00072">
    <property type="entry name" value="Response_reg"/>
    <property type="match status" value="1"/>
</dbReference>
<evidence type="ECO:0000256" key="2">
    <source>
        <dbReference type="ARBA" id="ARBA00022553"/>
    </source>
</evidence>
<comment type="subcellular location">
    <subcellularLocation>
        <location evidence="1">Cytoplasm</location>
    </subcellularLocation>
</comment>
<sequence length="229" mass="24411">MTTGEGLALLLVEDDPVLGPLIAELLEPDFTVRLAANGQEGLHLGLTQPWDAMVIDRGLPVMDGISLITALRAKGIGTPILILTALGDTNEKVRGLDAGANDYLTKPFDGGELAARLRALTRSYGPPTGHGPPAGQVSLGTWEFHPASRAVRSLYGDTVSLTAKEAEVLAALAAEPDRVFTRDELLAAHFQGTDQPGVIDTYVHHLRRKIDRTVIRTVHGVGYQIGNPS</sequence>
<name>A0ABT9UEP0_9MICC</name>
<evidence type="ECO:0000256" key="6">
    <source>
        <dbReference type="ARBA" id="ARBA00023163"/>
    </source>
</evidence>
<evidence type="ECO:0000256" key="8">
    <source>
        <dbReference type="PROSITE-ProRule" id="PRU01091"/>
    </source>
</evidence>
<evidence type="ECO:0000313" key="12">
    <source>
        <dbReference type="Proteomes" id="UP001226389"/>
    </source>
</evidence>
<dbReference type="SMART" id="SM00862">
    <property type="entry name" value="Trans_reg_C"/>
    <property type="match status" value="1"/>
</dbReference>
<evidence type="ECO:0000313" key="11">
    <source>
        <dbReference type="EMBL" id="MDQ0118101.1"/>
    </source>
</evidence>
<evidence type="ECO:0000256" key="7">
    <source>
        <dbReference type="PROSITE-ProRule" id="PRU00169"/>
    </source>
</evidence>
<dbReference type="InterPro" id="IPR036388">
    <property type="entry name" value="WH-like_DNA-bd_sf"/>
</dbReference>
<dbReference type="PROSITE" id="PS50110">
    <property type="entry name" value="RESPONSE_REGULATORY"/>
    <property type="match status" value="1"/>
</dbReference>
<evidence type="ECO:0000259" key="10">
    <source>
        <dbReference type="PROSITE" id="PS51755"/>
    </source>
</evidence>
<keyword evidence="6" id="KW-0804">Transcription</keyword>
<dbReference type="InterPro" id="IPR016032">
    <property type="entry name" value="Sig_transdc_resp-reg_C-effctor"/>
</dbReference>
<keyword evidence="4" id="KW-0805">Transcription regulation</keyword>
<reference evidence="11 12" key="1">
    <citation type="submission" date="2023-07" db="EMBL/GenBank/DDBJ databases">
        <title>Sorghum-associated microbial communities from plants grown in Nebraska, USA.</title>
        <authorList>
            <person name="Schachtman D."/>
        </authorList>
    </citation>
    <scope>NUCLEOTIDE SEQUENCE [LARGE SCALE GENOMIC DNA]</scope>
    <source>
        <strain evidence="11 12">DS994</strain>
    </source>
</reference>
<keyword evidence="2 7" id="KW-0597">Phosphoprotein</keyword>
<dbReference type="InterPro" id="IPR039420">
    <property type="entry name" value="WalR-like"/>
</dbReference>
<dbReference type="PANTHER" id="PTHR48111:SF22">
    <property type="entry name" value="REGULATOR OF RPOS"/>
    <property type="match status" value="1"/>
</dbReference>
<dbReference type="InterPro" id="IPR001867">
    <property type="entry name" value="OmpR/PhoB-type_DNA-bd"/>
</dbReference>
<dbReference type="PROSITE" id="PS51755">
    <property type="entry name" value="OMPR_PHOB"/>
    <property type="match status" value="1"/>
</dbReference>
<evidence type="ECO:0000256" key="1">
    <source>
        <dbReference type="ARBA" id="ARBA00004496"/>
    </source>
</evidence>
<dbReference type="EMBL" id="JAUSSY010000004">
    <property type="protein sequence ID" value="MDQ0118101.1"/>
    <property type="molecule type" value="Genomic_DNA"/>
</dbReference>
<evidence type="ECO:0000259" key="9">
    <source>
        <dbReference type="PROSITE" id="PS50110"/>
    </source>
</evidence>
<dbReference type="Pfam" id="PF00486">
    <property type="entry name" value="Trans_reg_C"/>
    <property type="match status" value="1"/>
</dbReference>
<dbReference type="PANTHER" id="PTHR48111">
    <property type="entry name" value="REGULATOR OF RPOS"/>
    <property type="match status" value="1"/>
</dbReference>
<gene>
    <name evidence="11" type="ORF">J2T22_001278</name>
</gene>
<dbReference type="SUPFAM" id="SSF46894">
    <property type="entry name" value="C-terminal effector domain of the bipartite response regulators"/>
    <property type="match status" value="1"/>
</dbReference>
<evidence type="ECO:0000256" key="3">
    <source>
        <dbReference type="ARBA" id="ARBA00023012"/>
    </source>
</evidence>
<accession>A0ABT9UEP0</accession>
<comment type="caution">
    <text evidence="11">The sequence shown here is derived from an EMBL/GenBank/DDBJ whole genome shotgun (WGS) entry which is preliminary data.</text>
</comment>
<keyword evidence="3" id="KW-0902">Two-component regulatory system</keyword>
<evidence type="ECO:0000256" key="5">
    <source>
        <dbReference type="ARBA" id="ARBA00023125"/>
    </source>
</evidence>
<dbReference type="InterPro" id="IPR011006">
    <property type="entry name" value="CheY-like_superfamily"/>
</dbReference>
<feature type="DNA-binding region" description="OmpR/PhoB-type" evidence="8">
    <location>
        <begin position="134"/>
        <end position="227"/>
    </location>
</feature>
<keyword evidence="5 8" id="KW-0238">DNA-binding</keyword>
<proteinExistence type="predicted"/>
<feature type="modified residue" description="4-aspartylphosphate" evidence="7">
    <location>
        <position position="56"/>
    </location>
</feature>
<evidence type="ECO:0000256" key="4">
    <source>
        <dbReference type="ARBA" id="ARBA00023015"/>
    </source>
</evidence>